<protein>
    <submittedName>
        <fullName evidence="1">Uncharacterized protein</fullName>
    </submittedName>
</protein>
<gene>
    <name evidence="1" type="ORF">LCGC14_0369810</name>
</gene>
<organism evidence="1">
    <name type="scientific">marine sediment metagenome</name>
    <dbReference type="NCBI Taxonomy" id="412755"/>
    <lineage>
        <taxon>unclassified sequences</taxon>
        <taxon>metagenomes</taxon>
        <taxon>ecological metagenomes</taxon>
    </lineage>
</organism>
<dbReference type="EMBL" id="LAZR01000295">
    <property type="protein sequence ID" value="KKN76472.1"/>
    <property type="molecule type" value="Genomic_DNA"/>
</dbReference>
<comment type="caution">
    <text evidence="1">The sequence shown here is derived from an EMBL/GenBank/DDBJ whole genome shotgun (WGS) entry which is preliminary data.</text>
</comment>
<dbReference type="AlphaFoldDB" id="A0A0F9TNH8"/>
<accession>A0A0F9TNH8</accession>
<reference evidence="1" key="1">
    <citation type="journal article" date="2015" name="Nature">
        <title>Complex archaea that bridge the gap between prokaryotes and eukaryotes.</title>
        <authorList>
            <person name="Spang A."/>
            <person name="Saw J.H."/>
            <person name="Jorgensen S.L."/>
            <person name="Zaremba-Niedzwiedzka K."/>
            <person name="Martijn J."/>
            <person name="Lind A.E."/>
            <person name="van Eijk R."/>
            <person name="Schleper C."/>
            <person name="Guy L."/>
            <person name="Ettema T.J."/>
        </authorList>
    </citation>
    <scope>NUCLEOTIDE SEQUENCE</scope>
</reference>
<evidence type="ECO:0000313" key="1">
    <source>
        <dbReference type="EMBL" id="KKN76472.1"/>
    </source>
</evidence>
<name>A0A0F9TNH8_9ZZZZ</name>
<proteinExistence type="predicted"/>
<sequence>MTPEEKAAYLVTQSTAAFIELMSMLAANHERRSHGYADAFGETEIRALIGKYDLNYGTVGAFLIRH</sequence>